<proteinExistence type="predicted"/>
<evidence type="ECO:0000313" key="2">
    <source>
        <dbReference type="Proteomes" id="UP000887013"/>
    </source>
</evidence>
<comment type="caution">
    <text evidence="1">The sequence shown here is derived from an EMBL/GenBank/DDBJ whole genome shotgun (WGS) entry which is preliminary data.</text>
</comment>
<protein>
    <submittedName>
        <fullName evidence="1">Uncharacterized protein</fullName>
    </submittedName>
</protein>
<dbReference type="Proteomes" id="UP000887013">
    <property type="component" value="Unassembled WGS sequence"/>
</dbReference>
<reference evidence="1" key="1">
    <citation type="submission" date="2020-08" db="EMBL/GenBank/DDBJ databases">
        <title>Multicomponent nature underlies the extraordinary mechanical properties of spider dragline silk.</title>
        <authorList>
            <person name="Kono N."/>
            <person name="Nakamura H."/>
            <person name="Mori M."/>
            <person name="Yoshida Y."/>
            <person name="Ohtoshi R."/>
            <person name="Malay A.D."/>
            <person name="Moran D.A.P."/>
            <person name="Tomita M."/>
            <person name="Numata K."/>
            <person name="Arakawa K."/>
        </authorList>
    </citation>
    <scope>NUCLEOTIDE SEQUENCE</scope>
</reference>
<organism evidence="1 2">
    <name type="scientific">Nephila pilipes</name>
    <name type="common">Giant wood spider</name>
    <name type="synonym">Nephila maculata</name>
    <dbReference type="NCBI Taxonomy" id="299642"/>
    <lineage>
        <taxon>Eukaryota</taxon>
        <taxon>Metazoa</taxon>
        <taxon>Ecdysozoa</taxon>
        <taxon>Arthropoda</taxon>
        <taxon>Chelicerata</taxon>
        <taxon>Arachnida</taxon>
        <taxon>Araneae</taxon>
        <taxon>Araneomorphae</taxon>
        <taxon>Entelegynae</taxon>
        <taxon>Araneoidea</taxon>
        <taxon>Nephilidae</taxon>
        <taxon>Nephila</taxon>
    </lineage>
</organism>
<accession>A0A8X6MIA8</accession>
<keyword evidence="2" id="KW-1185">Reference proteome</keyword>
<gene>
    <name evidence="1" type="ORF">NPIL_430201</name>
</gene>
<dbReference type="EMBL" id="BMAW01047412">
    <property type="protein sequence ID" value="GFS60720.1"/>
    <property type="molecule type" value="Genomic_DNA"/>
</dbReference>
<dbReference type="AlphaFoldDB" id="A0A8X6MIA8"/>
<evidence type="ECO:0000313" key="1">
    <source>
        <dbReference type="EMBL" id="GFS60720.1"/>
    </source>
</evidence>
<sequence>MCSPNSFQPAPEKEIARSKCPNDLVHCKVGQLYHKTSKEKANAFTEDGKVCQTRNIRRRYLNLRRTAFINSTCVHSYSPVWQASREEKNHVLNSKDVQFLFGASELRVSLTRKASCSSIVTGLRIRFDVPVLVYRSM</sequence>
<name>A0A8X6MIA8_NEPPI</name>